<evidence type="ECO:0000313" key="2">
    <source>
        <dbReference type="Proteomes" id="UP000092124"/>
    </source>
</evidence>
<reference evidence="1 2" key="1">
    <citation type="submission" date="2016-06" db="EMBL/GenBank/DDBJ databases">
        <title>The Draft Genome Sequence and Annotation of the Desert Woodrat Neotoma lepida.</title>
        <authorList>
            <person name="Campbell M."/>
            <person name="Oakeson K.F."/>
            <person name="Yandell M."/>
            <person name="Halpert J.R."/>
            <person name="Dearing D."/>
        </authorList>
    </citation>
    <scope>NUCLEOTIDE SEQUENCE [LARGE SCALE GENOMIC DNA]</scope>
    <source>
        <strain evidence="1">417</strain>
        <tissue evidence="1">Liver</tissue>
    </source>
</reference>
<evidence type="ECO:0008006" key="3">
    <source>
        <dbReference type="Google" id="ProtNLM"/>
    </source>
</evidence>
<dbReference type="InterPro" id="IPR036291">
    <property type="entry name" value="NAD(P)-bd_dom_sf"/>
</dbReference>
<accession>A0A1A6H3P2</accession>
<dbReference type="STRING" id="56216.A0A1A6H3P2"/>
<dbReference type="Gene3D" id="3.40.50.720">
    <property type="entry name" value="NAD(P)-binding Rossmann-like Domain"/>
    <property type="match status" value="1"/>
</dbReference>
<feature type="non-terminal residue" evidence="1">
    <location>
        <position position="1"/>
    </location>
</feature>
<evidence type="ECO:0000313" key="1">
    <source>
        <dbReference type="EMBL" id="OBS73203.1"/>
    </source>
</evidence>
<dbReference type="SUPFAM" id="SSF51735">
    <property type="entry name" value="NAD(P)-binding Rossmann-fold domains"/>
    <property type="match status" value="1"/>
</dbReference>
<keyword evidence="2" id="KW-1185">Reference proteome</keyword>
<gene>
    <name evidence="1" type="ORF">A6R68_12220</name>
</gene>
<dbReference type="OrthoDB" id="9620457at2759"/>
<dbReference type="AlphaFoldDB" id="A0A1A6H3P2"/>
<name>A0A1A6H3P2_NEOLE</name>
<dbReference type="EMBL" id="LZPO01052872">
    <property type="protein sequence ID" value="OBS73203.1"/>
    <property type="molecule type" value="Genomic_DNA"/>
</dbReference>
<comment type="caution">
    <text evidence="1">The sequence shown here is derived from an EMBL/GenBank/DDBJ whole genome shotgun (WGS) entry which is preliminary data.</text>
</comment>
<sequence>AAFNSGKVDSDLFIDFYYMVYVLHYDSIHSRTYGSVKAENRRLVMNGKAISIFQE</sequence>
<organism evidence="1 2">
    <name type="scientific">Neotoma lepida</name>
    <name type="common">Desert woodrat</name>
    <dbReference type="NCBI Taxonomy" id="56216"/>
    <lineage>
        <taxon>Eukaryota</taxon>
        <taxon>Metazoa</taxon>
        <taxon>Chordata</taxon>
        <taxon>Craniata</taxon>
        <taxon>Vertebrata</taxon>
        <taxon>Euteleostomi</taxon>
        <taxon>Mammalia</taxon>
        <taxon>Eutheria</taxon>
        <taxon>Euarchontoglires</taxon>
        <taxon>Glires</taxon>
        <taxon>Rodentia</taxon>
        <taxon>Myomorpha</taxon>
        <taxon>Muroidea</taxon>
        <taxon>Cricetidae</taxon>
        <taxon>Neotominae</taxon>
        <taxon>Neotoma</taxon>
    </lineage>
</organism>
<dbReference type="Proteomes" id="UP000092124">
    <property type="component" value="Unassembled WGS sequence"/>
</dbReference>
<proteinExistence type="predicted"/>
<protein>
    <recommendedName>
        <fullName evidence="3">Glyceraldehyde 3-phosphate dehydrogenase NAD(P) binding domain-containing protein</fullName>
    </recommendedName>
</protein>